<sequence>MFDEEKTINEILKGNLGAFQSIVKQYQNLVYSILNRLLSNDEDIEDVGQEVFIKVYDQLKNFKRESKLSTWIAKITYNIAVNYLKKNSKYQFNSIDDDSDFRFSSETPETKLIGKEFDLYINRLISELPLPYRTVITLYHLDDFSIQEIQKITKFPEGTIKGYLFRARKLLKEKLEKDGYQSR</sequence>
<comment type="similarity">
    <text evidence="1">Belongs to the sigma-70 factor family. ECF subfamily.</text>
</comment>
<dbReference type="Gene3D" id="1.10.1740.10">
    <property type="match status" value="1"/>
</dbReference>
<dbReference type="InterPro" id="IPR013325">
    <property type="entry name" value="RNA_pol_sigma_r2"/>
</dbReference>
<dbReference type="InterPro" id="IPR013324">
    <property type="entry name" value="RNA_pol_sigma_r3/r4-like"/>
</dbReference>
<dbReference type="SUPFAM" id="SSF88946">
    <property type="entry name" value="Sigma2 domain of RNA polymerase sigma factors"/>
    <property type="match status" value="1"/>
</dbReference>
<dbReference type="EMBL" id="FTNY01000001">
    <property type="protein sequence ID" value="SIS29847.1"/>
    <property type="molecule type" value="Genomic_DNA"/>
</dbReference>
<organism evidence="7 8">
    <name type="scientific">Chryseobacterium shigense</name>
    <dbReference type="NCBI Taxonomy" id="297244"/>
    <lineage>
        <taxon>Bacteria</taxon>
        <taxon>Pseudomonadati</taxon>
        <taxon>Bacteroidota</taxon>
        <taxon>Flavobacteriia</taxon>
        <taxon>Flavobacteriales</taxon>
        <taxon>Weeksellaceae</taxon>
        <taxon>Chryseobacterium group</taxon>
        <taxon>Chryseobacterium</taxon>
    </lineage>
</organism>
<evidence type="ECO:0000313" key="8">
    <source>
        <dbReference type="Proteomes" id="UP000186373"/>
    </source>
</evidence>
<dbReference type="PANTHER" id="PTHR43133">
    <property type="entry name" value="RNA POLYMERASE ECF-TYPE SIGMA FACTO"/>
    <property type="match status" value="1"/>
</dbReference>
<dbReference type="Proteomes" id="UP000186373">
    <property type="component" value="Unassembled WGS sequence"/>
</dbReference>
<dbReference type="SUPFAM" id="SSF88659">
    <property type="entry name" value="Sigma3 and sigma4 domains of RNA polymerase sigma factors"/>
    <property type="match status" value="1"/>
</dbReference>
<dbReference type="Gene3D" id="1.10.10.10">
    <property type="entry name" value="Winged helix-like DNA-binding domain superfamily/Winged helix DNA-binding domain"/>
    <property type="match status" value="1"/>
</dbReference>
<accession>A0A1N7HYB9</accession>
<dbReference type="AlphaFoldDB" id="A0A1N7HYB9"/>
<dbReference type="RefSeq" id="WP_076504595.1">
    <property type="nucleotide sequence ID" value="NZ_FTNY01000001.1"/>
</dbReference>
<evidence type="ECO:0000256" key="3">
    <source>
        <dbReference type="ARBA" id="ARBA00023082"/>
    </source>
</evidence>
<protein>
    <submittedName>
        <fullName evidence="7">RNA polymerase sigma-70 factor, ECF subfamily</fullName>
    </submittedName>
</protein>
<keyword evidence="2" id="KW-0805">Transcription regulation</keyword>
<feature type="domain" description="RNA polymerase sigma-70 region 2" evidence="5">
    <location>
        <begin position="22"/>
        <end position="89"/>
    </location>
</feature>
<dbReference type="GO" id="GO:0003677">
    <property type="term" value="F:DNA binding"/>
    <property type="evidence" value="ECO:0007669"/>
    <property type="project" value="InterPro"/>
</dbReference>
<dbReference type="InterPro" id="IPR039425">
    <property type="entry name" value="RNA_pol_sigma-70-like"/>
</dbReference>
<evidence type="ECO:0000256" key="2">
    <source>
        <dbReference type="ARBA" id="ARBA00023015"/>
    </source>
</evidence>
<dbReference type="CDD" id="cd06171">
    <property type="entry name" value="Sigma70_r4"/>
    <property type="match status" value="1"/>
</dbReference>
<reference evidence="8" key="1">
    <citation type="submission" date="2017-01" db="EMBL/GenBank/DDBJ databases">
        <authorList>
            <person name="Varghese N."/>
            <person name="Submissions S."/>
        </authorList>
    </citation>
    <scope>NUCLEOTIDE SEQUENCE [LARGE SCALE GENOMIC DNA]</scope>
    <source>
        <strain evidence="8">DSM 17126</strain>
    </source>
</reference>
<dbReference type="NCBIfam" id="TIGR02937">
    <property type="entry name" value="sigma70-ECF"/>
    <property type="match status" value="1"/>
</dbReference>
<dbReference type="InterPro" id="IPR014284">
    <property type="entry name" value="RNA_pol_sigma-70_dom"/>
</dbReference>
<keyword evidence="3" id="KW-0731">Sigma factor</keyword>
<dbReference type="InterPro" id="IPR007627">
    <property type="entry name" value="RNA_pol_sigma70_r2"/>
</dbReference>
<proteinExistence type="inferred from homology"/>
<dbReference type="InterPro" id="IPR013249">
    <property type="entry name" value="RNA_pol_sigma70_r4_t2"/>
</dbReference>
<evidence type="ECO:0000256" key="1">
    <source>
        <dbReference type="ARBA" id="ARBA00010641"/>
    </source>
</evidence>
<dbReference type="OrthoDB" id="1160671at2"/>
<evidence type="ECO:0000259" key="5">
    <source>
        <dbReference type="Pfam" id="PF04542"/>
    </source>
</evidence>
<keyword evidence="4" id="KW-0804">Transcription</keyword>
<name>A0A1N7HYB9_9FLAO</name>
<evidence type="ECO:0000259" key="6">
    <source>
        <dbReference type="Pfam" id="PF08281"/>
    </source>
</evidence>
<keyword evidence="8" id="KW-1185">Reference proteome</keyword>
<dbReference type="InterPro" id="IPR036388">
    <property type="entry name" value="WH-like_DNA-bd_sf"/>
</dbReference>
<dbReference type="GO" id="GO:0006352">
    <property type="term" value="P:DNA-templated transcription initiation"/>
    <property type="evidence" value="ECO:0007669"/>
    <property type="project" value="InterPro"/>
</dbReference>
<evidence type="ECO:0000256" key="4">
    <source>
        <dbReference type="ARBA" id="ARBA00023163"/>
    </source>
</evidence>
<dbReference type="Pfam" id="PF08281">
    <property type="entry name" value="Sigma70_r4_2"/>
    <property type="match status" value="1"/>
</dbReference>
<gene>
    <name evidence="7" type="ORF">SAMN05421639_101631</name>
</gene>
<feature type="domain" description="RNA polymerase sigma factor 70 region 4 type 2" evidence="6">
    <location>
        <begin position="120"/>
        <end position="171"/>
    </location>
</feature>
<dbReference type="Pfam" id="PF04542">
    <property type="entry name" value="Sigma70_r2"/>
    <property type="match status" value="1"/>
</dbReference>
<dbReference type="PANTHER" id="PTHR43133:SF51">
    <property type="entry name" value="RNA POLYMERASE SIGMA FACTOR"/>
    <property type="match status" value="1"/>
</dbReference>
<dbReference type="GO" id="GO:0016987">
    <property type="term" value="F:sigma factor activity"/>
    <property type="evidence" value="ECO:0007669"/>
    <property type="project" value="UniProtKB-KW"/>
</dbReference>
<evidence type="ECO:0000313" key="7">
    <source>
        <dbReference type="EMBL" id="SIS29847.1"/>
    </source>
</evidence>